<sequence length="229" mass="23854">MGNVAAAQILLTGTVKDQSEDTDEALISVPWRGGAGQVEGWVASSAGVSKVIVSTPMSADGRFSLKLPATLEASLLPPAGQSPLPTSWAAPHPAATCAGAVKISDPGARVVQLGLNVRARTSGNILPVLSSGHYDEAQATGHTRTQQGLVYYAERSVQISGTQVCQWTEGGFLNKMTYVAAAQLAQGWTRLTLDSTTVSRQSGVEITFRLTGGALPTNDWTLLPDAALP</sequence>
<dbReference type="EMBL" id="PYSV01000007">
    <property type="protein sequence ID" value="PTA68157.1"/>
    <property type="molecule type" value="Genomic_DNA"/>
</dbReference>
<accession>A0A2T3W8L1</accession>
<evidence type="ECO:0000313" key="1">
    <source>
        <dbReference type="EMBL" id="PTA68157.1"/>
    </source>
</evidence>
<protein>
    <submittedName>
        <fullName evidence="1">Uncharacterized protein</fullName>
    </submittedName>
</protein>
<comment type="caution">
    <text evidence="1">The sequence shown here is derived from an EMBL/GenBank/DDBJ whole genome shotgun (WGS) entry which is preliminary data.</text>
</comment>
<dbReference type="Proteomes" id="UP000240317">
    <property type="component" value="Unassembled WGS sequence"/>
</dbReference>
<proteinExistence type="predicted"/>
<reference evidence="1 2" key="1">
    <citation type="submission" date="2018-03" db="EMBL/GenBank/DDBJ databases">
        <title>Draft genome of Deinococcus sp. OD32.</title>
        <authorList>
            <person name="Wang X.-P."/>
            <person name="Du Z.-J."/>
        </authorList>
    </citation>
    <scope>NUCLEOTIDE SEQUENCE [LARGE SCALE GENOMIC DNA]</scope>
    <source>
        <strain evidence="1 2">OD32</strain>
    </source>
</reference>
<organism evidence="1 2">
    <name type="scientific">Deinococcus arcticus</name>
    <dbReference type="NCBI Taxonomy" id="2136176"/>
    <lineage>
        <taxon>Bacteria</taxon>
        <taxon>Thermotogati</taxon>
        <taxon>Deinococcota</taxon>
        <taxon>Deinococci</taxon>
        <taxon>Deinococcales</taxon>
        <taxon>Deinococcaceae</taxon>
        <taxon>Deinococcus</taxon>
    </lineage>
</organism>
<dbReference type="AlphaFoldDB" id="A0A2T3W8L1"/>
<name>A0A2T3W8L1_9DEIO</name>
<keyword evidence="2" id="KW-1185">Reference proteome</keyword>
<gene>
    <name evidence="1" type="ORF">C8263_08770</name>
</gene>
<evidence type="ECO:0000313" key="2">
    <source>
        <dbReference type="Proteomes" id="UP000240317"/>
    </source>
</evidence>